<dbReference type="Pfam" id="PF19610">
    <property type="entry name" value="DUF6115"/>
    <property type="match status" value="1"/>
</dbReference>
<protein>
    <submittedName>
        <fullName evidence="4">DUF6115 domain-containing protein</fullName>
    </submittedName>
</protein>
<reference evidence="5" key="1">
    <citation type="journal article" date="2019" name="Int. J. Syst. Evol. Microbiol.">
        <title>The Global Catalogue of Microorganisms (GCM) 10K type strain sequencing project: providing services to taxonomists for standard genome sequencing and annotation.</title>
        <authorList>
            <consortium name="The Broad Institute Genomics Platform"/>
            <consortium name="The Broad Institute Genome Sequencing Center for Infectious Disease"/>
            <person name="Wu L."/>
            <person name="Ma J."/>
        </authorList>
    </citation>
    <scope>NUCLEOTIDE SEQUENCE [LARGE SCALE GENOMIC DNA]</scope>
    <source>
        <strain evidence="5">CGMCC 1.16305</strain>
    </source>
</reference>
<feature type="region of interest" description="Disordered" evidence="2">
    <location>
        <begin position="74"/>
        <end position="102"/>
    </location>
</feature>
<comment type="caution">
    <text evidence="4">The sequence shown here is derived from an EMBL/GenBank/DDBJ whole genome shotgun (WGS) entry which is preliminary data.</text>
</comment>
<keyword evidence="1" id="KW-0175">Coiled coil</keyword>
<feature type="transmembrane region" description="Helical" evidence="3">
    <location>
        <begin position="6"/>
        <end position="24"/>
    </location>
</feature>
<dbReference type="Proteomes" id="UP001596505">
    <property type="component" value="Unassembled WGS sequence"/>
</dbReference>
<evidence type="ECO:0000313" key="4">
    <source>
        <dbReference type="EMBL" id="MFC7392574.1"/>
    </source>
</evidence>
<dbReference type="InterPro" id="IPR046118">
    <property type="entry name" value="DUF6115"/>
</dbReference>
<proteinExistence type="predicted"/>
<evidence type="ECO:0000256" key="1">
    <source>
        <dbReference type="SAM" id="Coils"/>
    </source>
</evidence>
<dbReference type="EMBL" id="JBHTCO010000004">
    <property type="protein sequence ID" value="MFC7392574.1"/>
    <property type="molecule type" value="Genomic_DNA"/>
</dbReference>
<name>A0ABW2PTR8_9BACL</name>
<accession>A0ABW2PTR8</accession>
<keyword evidence="5" id="KW-1185">Reference proteome</keyword>
<organism evidence="4 5">
    <name type="scientific">Scopulibacillus cellulosilyticus</name>
    <dbReference type="NCBI Taxonomy" id="2665665"/>
    <lineage>
        <taxon>Bacteria</taxon>
        <taxon>Bacillati</taxon>
        <taxon>Bacillota</taxon>
        <taxon>Bacilli</taxon>
        <taxon>Bacillales</taxon>
        <taxon>Sporolactobacillaceae</taxon>
        <taxon>Scopulibacillus</taxon>
    </lineage>
</organism>
<keyword evidence="3" id="KW-0472">Membrane</keyword>
<evidence type="ECO:0000313" key="5">
    <source>
        <dbReference type="Proteomes" id="UP001596505"/>
    </source>
</evidence>
<gene>
    <name evidence="4" type="ORF">ACFQRG_06205</name>
</gene>
<keyword evidence="3" id="KW-1133">Transmembrane helix</keyword>
<keyword evidence="3" id="KW-0812">Transmembrane</keyword>
<evidence type="ECO:0000256" key="2">
    <source>
        <dbReference type="SAM" id="MobiDB-lite"/>
    </source>
</evidence>
<sequence>MIAAWLVISFICHLTAFYIIIHLWQRVVQMQKYHPETLKKDIEDTLTAYVIEMEEENNRLIKELQFLREKRADDQPIERENNYTLSNPSGKGEPPSLKEDTYQKPVITKRSDEETFPDHLPQLENIKDNYEETVAAKALKLMKKGYNVNDIAKELNKGKGEIELLLYFQKDKIN</sequence>
<feature type="coiled-coil region" evidence="1">
    <location>
        <begin position="39"/>
        <end position="70"/>
    </location>
</feature>
<evidence type="ECO:0000256" key="3">
    <source>
        <dbReference type="SAM" id="Phobius"/>
    </source>
</evidence>
<dbReference type="RefSeq" id="WP_380964801.1">
    <property type="nucleotide sequence ID" value="NZ_JBHTCO010000004.1"/>
</dbReference>